<dbReference type="PANTHER" id="PTHR41339">
    <property type="entry name" value="LIPL48"/>
    <property type="match status" value="1"/>
</dbReference>
<gene>
    <name evidence="1" type="ORF">DP923_10405</name>
</gene>
<dbReference type="PROSITE" id="PS51257">
    <property type="entry name" value="PROKAR_LIPOPROTEIN"/>
    <property type="match status" value="1"/>
</dbReference>
<protein>
    <submittedName>
        <fullName evidence="1">Uncharacterized protein</fullName>
    </submittedName>
</protein>
<dbReference type="SUPFAM" id="SSF51126">
    <property type="entry name" value="Pectin lyase-like"/>
    <property type="match status" value="1"/>
</dbReference>
<reference evidence="1 2" key="2">
    <citation type="submission" date="2018-07" db="EMBL/GenBank/DDBJ databases">
        <title>Pontibacter sp. 2b14 genomic sequence and assembly.</title>
        <authorList>
            <person name="Du Z.-J."/>
        </authorList>
    </citation>
    <scope>NUCLEOTIDE SEQUENCE [LARGE SCALE GENOMIC DNA]</scope>
    <source>
        <strain evidence="1 2">2b14</strain>
    </source>
</reference>
<name>A0A364RCZ1_9BACT</name>
<comment type="caution">
    <text evidence="1">The sequence shown here is derived from an EMBL/GenBank/DDBJ whole genome shotgun (WGS) entry which is preliminary data.</text>
</comment>
<accession>A0A364RCZ1</accession>
<organism evidence="1 2">
    <name type="scientific">Pontibacter arcticus</name>
    <dbReference type="NCBI Taxonomy" id="2080288"/>
    <lineage>
        <taxon>Bacteria</taxon>
        <taxon>Pseudomonadati</taxon>
        <taxon>Bacteroidota</taxon>
        <taxon>Cytophagia</taxon>
        <taxon>Cytophagales</taxon>
        <taxon>Hymenobacteraceae</taxon>
        <taxon>Pontibacter</taxon>
    </lineage>
</organism>
<dbReference type="AlphaFoldDB" id="A0A364RCZ1"/>
<reference evidence="1 2" key="1">
    <citation type="submission" date="2018-06" db="EMBL/GenBank/DDBJ databases">
        <authorList>
            <person name="Liu Z.-W."/>
        </authorList>
    </citation>
    <scope>NUCLEOTIDE SEQUENCE [LARGE SCALE GENOMIC DNA]</scope>
    <source>
        <strain evidence="1 2">2b14</strain>
    </source>
</reference>
<dbReference type="InterPro" id="IPR011050">
    <property type="entry name" value="Pectin_lyase_fold/virulence"/>
</dbReference>
<keyword evidence="2" id="KW-1185">Reference proteome</keyword>
<dbReference type="RefSeq" id="WP_112305794.1">
    <property type="nucleotide sequence ID" value="NZ_QMDV01000003.1"/>
</dbReference>
<dbReference type="Proteomes" id="UP000251692">
    <property type="component" value="Unassembled WGS sequence"/>
</dbReference>
<sequence>MRKITAFASVLSLLTLFSCNEGDDVINPGNPSEQKADTLQGVITSDLALKQDQTYYLKGQVYVKNNAVLTIPAGVTVTAGSSKDKQLGALVITQGAKLFVNGTSERPVVFTSAAATKAPGDWAGIFVLGKAPTNLGQQANLPGLAVSADTKFGGDVATDNSGSISYLRVAYTGGLNPANEDEWAIDLASGLTLAGVGTGTKVSHVMVTNSKDDGFQFLGGTVNAKNLIAYNNGDDDFDFDRGYTGKLQFLISYRTKTTTHALRANAMESLNDFDALGPQPFTRPVISNMTIIGPQGAETTKTNLNQGVYIRKATRFAVRNSIIAEYPQGGLMVCMKTRPVLLKNEGSEFKYNLVHSDNAARAFTWDLNTEVVADPELEKFGLNETNQNKVISSFADFKLKSPYAQTPDFTVSSESVAATGANFSGNDYTSFFSPVAFRGAVGGENWAAASNWAVWK</sequence>
<proteinExistence type="predicted"/>
<dbReference type="PANTHER" id="PTHR41339:SF1">
    <property type="entry name" value="SECRETED PROTEIN"/>
    <property type="match status" value="1"/>
</dbReference>
<dbReference type="OrthoDB" id="1521716at2"/>
<evidence type="ECO:0000313" key="2">
    <source>
        <dbReference type="Proteomes" id="UP000251692"/>
    </source>
</evidence>
<dbReference type="EMBL" id="QMDV01000003">
    <property type="protein sequence ID" value="RAU82201.1"/>
    <property type="molecule type" value="Genomic_DNA"/>
</dbReference>
<evidence type="ECO:0000313" key="1">
    <source>
        <dbReference type="EMBL" id="RAU82201.1"/>
    </source>
</evidence>